<feature type="chain" id="PRO_5043119652" evidence="3">
    <location>
        <begin position="27"/>
        <end position="612"/>
    </location>
</feature>
<keyword evidence="2" id="KW-0812">Transmembrane</keyword>
<feature type="transmembrane region" description="Helical" evidence="2">
    <location>
        <begin position="155"/>
        <end position="175"/>
    </location>
</feature>
<evidence type="ECO:0000313" key="5">
    <source>
        <dbReference type="EMBL" id="SUM58293.1"/>
    </source>
</evidence>
<feature type="compositionally biased region" description="Low complexity" evidence="1">
    <location>
        <begin position="479"/>
        <end position="497"/>
    </location>
</feature>
<feature type="transmembrane region" description="Helical" evidence="2">
    <location>
        <begin position="125"/>
        <end position="143"/>
    </location>
</feature>
<dbReference type="RefSeq" id="WP_044359343.1">
    <property type="nucleotide sequence ID" value="NZ_JXWY01000023.1"/>
</dbReference>
<evidence type="ECO:0000256" key="1">
    <source>
        <dbReference type="SAM" id="MobiDB-lite"/>
    </source>
</evidence>
<dbReference type="Proteomes" id="UP000032366">
    <property type="component" value="Unassembled WGS sequence"/>
</dbReference>
<keyword evidence="2" id="KW-0472">Membrane</keyword>
<evidence type="ECO:0000256" key="2">
    <source>
        <dbReference type="SAM" id="Phobius"/>
    </source>
</evidence>
<reference evidence="4 6" key="1">
    <citation type="submission" date="2015-01" db="EMBL/GenBank/DDBJ databases">
        <authorList>
            <person name="Guo J."/>
        </authorList>
    </citation>
    <scope>NUCLEOTIDE SEQUENCE [LARGE SCALE GENOMIC DNA]</scope>
    <source>
        <strain evidence="4 6">DSM 22147</strain>
    </source>
</reference>
<proteinExistence type="predicted"/>
<name>A0A0D6XSL2_9STAP</name>
<feature type="signal peptide" evidence="3">
    <location>
        <begin position="1"/>
        <end position="26"/>
    </location>
</feature>
<organism evidence="5 7">
    <name type="scientific">Staphylococcus microti</name>
    <dbReference type="NCBI Taxonomy" id="569857"/>
    <lineage>
        <taxon>Bacteria</taxon>
        <taxon>Bacillati</taxon>
        <taxon>Bacillota</taxon>
        <taxon>Bacilli</taxon>
        <taxon>Bacillales</taxon>
        <taxon>Staphylococcaceae</taxon>
        <taxon>Staphylococcus</taxon>
    </lineage>
</organism>
<feature type="transmembrane region" description="Helical" evidence="2">
    <location>
        <begin position="289"/>
        <end position="312"/>
    </location>
</feature>
<keyword evidence="6" id="KW-1185">Reference proteome</keyword>
<protein>
    <submittedName>
        <fullName evidence="4">Membrane protein</fullName>
    </submittedName>
    <submittedName>
        <fullName evidence="5">Putative mating channel protein</fullName>
    </submittedName>
</protein>
<dbReference type="InterPro" id="IPR058112">
    <property type="entry name" value="CD3337_EF1877-like"/>
</dbReference>
<evidence type="ECO:0000256" key="3">
    <source>
        <dbReference type="SAM" id="SignalP"/>
    </source>
</evidence>
<feature type="compositionally biased region" description="Polar residues" evidence="1">
    <location>
        <begin position="463"/>
        <end position="476"/>
    </location>
</feature>
<accession>A0A0D6XSL2</accession>
<feature type="compositionally biased region" description="Polar residues" evidence="1">
    <location>
        <begin position="585"/>
        <end position="595"/>
    </location>
</feature>
<evidence type="ECO:0000313" key="6">
    <source>
        <dbReference type="Proteomes" id="UP000032366"/>
    </source>
</evidence>
<dbReference type="STRING" id="569857.TP70_03470"/>
<reference evidence="5 7" key="2">
    <citation type="submission" date="2018-06" db="EMBL/GenBank/DDBJ databases">
        <authorList>
            <consortium name="Pathogen Informatics"/>
            <person name="Doyle S."/>
        </authorList>
    </citation>
    <scope>NUCLEOTIDE SEQUENCE [LARGE SCALE GENOMIC DNA]</scope>
    <source>
        <strain evidence="5 7">NCTC13832</strain>
    </source>
</reference>
<sequence>MKRKGTYLLCFLILPFVLLTSISAYAVSNPIGEPTRSVQPKIEKYDLSNYRSIYEEEGDWNPFGEEEISRQINNVTDFFFSMSKILVSITDYAIGELFNLDVLDEFGDKIGTFVADIYENLSQNLMVTLFVLVSINAFVIFSVQGNVREALRRGFLIFCLIGFGVGILANAGSIIRGTNAIGKDLNNIIMNSTSSINGNIDYVNENSGLNNIRNQYFDMTIYRTYLVMNYGTVNEKEIKEKGKDRIDDILKEKYSEEGQKNIEKIVKDEVDEKKRNNKYMTQGYVFQKLAISIIGFVITLFMSVVFLSISFAKLIFSTFALFLFIFLAFSWIISFWPGFEISVFKAFAKTVGYMILSTCMTFLFVIVGLCIDLANTFIVPDSQNAYFLNCIFVIVILIVLFKKRAQIISFVSRGNVSFSATQIGETAMRKTQDSWNAMRHQESQNKQKKRANQRISPEPKQIMASNPKRTQQTTMSPVMMRRQNSQQMKRRSQQQSQTDNGRATYHDLNHQGNTNEPLKTHDIQKTTQQDVRPPTRTAHKDIQRSPQTTSHYSESRTEQRQKRAVQSAYDSDIQKRQVSNRHSVHTSNQQIQRSSQAERRLKEQKEKNKHGE</sequence>
<feature type="region of interest" description="Disordered" evidence="1">
    <location>
        <begin position="429"/>
        <end position="612"/>
    </location>
</feature>
<gene>
    <name evidence="5" type="ORF">NCTC13832_02041</name>
    <name evidence="4" type="ORF">TP70_03470</name>
</gene>
<dbReference type="Proteomes" id="UP000254100">
    <property type="component" value="Unassembled WGS sequence"/>
</dbReference>
<keyword evidence="3" id="KW-0732">Signal</keyword>
<dbReference type="EMBL" id="JXWY01000023">
    <property type="protein sequence ID" value="KIX91231.1"/>
    <property type="molecule type" value="Genomic_DNA"/>
</dbReference>
<evidence type="ECO:0000313" key="4">
    <source>
        <dbReference type="EMBL" id="KIX91231.1"/>
    </source>
</evidence>
<dbReference type="EMBL" id="UHDT01000001">
    <property type="protein sequence ID" value="SUM58293.1"/>
    <property type="molecule type" value="Genomic_DNA"/>
</dbReference>
<dbReference type="AlphaFoldDB" id="A0A0D6XSL2"/>
<dbReference type="NCBIfam" id="NF046089">
    <property type="entry name" value="CD3337_EF1877"/>
    <property type="match status" value="1"/>
</dbReference>
<dbReference type="OrthoDB" id="2195223at2"/>
<feature type="compositionally biased region" description="Basic and acidic residues" evidence="1">
    <location>
        <begin position="596"/>
        <end position="612"/>
    </location>
</feature>
<keyword evidence="2" id="KW-1133">Transmembrane helix</keyword>
<feature type="transmembrane region" description="Helical" evidence="2">
    <location>
        <begin position="385"/>
        <end position="401"/>
    </location>
</feature>
<feature type="transmembrane region" description="Helical" evidence="2">
    <location>
        <begin position="351"/>
        <end position="373"/>
    </location>
</feature>
<feature type="transmembrane region" description="Helical" evidence="2">
    <location>
        <begin position="319"/>
        <end position="339"/>
    </location>
</feature>
<evidence type="ECO:0000313" key="7">
    <source>
        <dbReference type="Proteomes" id="UP000254100"/>
    </source>
</evidence>